<comment type="caution">
    <text evidence="1">The sequence shown here is derived from an EMBL/GenBank/DDBJ whole genome shotgun (WGS) entry which is preliminary data.</text>
</comment>
<dbReference type="EMBL" id="BAAAMN010000015">
    <property type="protein sequence ID" value="GAA2031571.1"/>
    <property type="molecule type" value="Genomic_DNA"/>
</dbReference>
<proteinExistence type="predicted"/>
<name>A0ABN2U8Y8_9MICC</name>
<evidence type="ECO:0000313" key="1">
    <source>
        <dbReference type="EMBL" id="GAA2031571.1"/>
    </source>
</evidence>
<organism evidence="1 2">
    <name type="scientific">Yaniella flava</name>
    <dbReference type="NCBI Taxonomy" id="287930"/>
    <lineage>
        <taxon>Bacteria</taxon>
        <taxon>Bacillati</taxon>
        <taxon>Actinomycetota</taxon>
        <taxon>Actinomycetes</taxon>
        <taxon>Micrococcales</taxon>
        <taxon>Micrococcaceae</taxon>
        <taxon>Yaniella</taxon>
    </lineage>
</organism>
<evidence type="ECO:0000313" key="2">
    <source>
        <dbReference type="Proteomes" id="UP001501461"/>
    </source>
</evidence>
<gene>
    <name evidence="1" type="ORF">GCM10009720_09780</name>
</gene>
<accession>A0ABN2U8Y8</accession>
<keyword evidence="2" id="KW-1185">Reference proteome</keyword>
<reference evidence="1 2" key="1">
    <citation type="journal article" date="2019" name="Int. J. Syst. Evol. Microbiol.">
        <title>The Global Catalogue of Microorganisms (GCM) 10K type strain sequencing project: providing services to taxonomists for standard genome sequencing and annotation.</title>
        <authorList>
            <consortium name="The Broad Institute Genomics Platform"/>
            <consortium name="The Broad Institute Genome Sequencing Center for Infectious Disease"/>
            <person name="Wu L."/>
            <person name="Ma J."/>
        </authorList>
    </citation>
    <scope>NUCLEOTIDE SEQUENCE [LARGE SCALE GENOMIC DNA]</scope>
    <source>
        <strain evidence="1 2">JCM 13595</strain>
    </source>
</reference>
<protein>
    <submittedName>
        <fullName evidence="1">Uncharacterized protein</fullName>
    </submittedName>
</protein>
<sequence length="71" mass="8350">MHIWAETVEGFSHDLHMNLKQDGEGVMFEFLKVVAEIYWCRESGAPVTDELRTLYNELLVEAKDFMKKQML</sequence>
<dbReference type="Proteomes" id="UP001501461">
    <property type="component" value="Unassembled WGS sequence"/>
</dbReference>